<dbReference type="EMBL" id="BMLG01000007">
    <property type="protein sequence ID" value="GGM31394.1"/>
    <property type="molecule type" value="Genomic_DNA"/>
</dbReference>
<dbReference type="NCBIfam" id="TIGR00486">
    <property type="entry name" value="YbgI_SA1388"/>
    <property type="match status" value="1"/>
</dbReference>
<dbReference type="PANTHER" id="PTHR13799">
    <property type="entry name" value="NGG1 INTERACTING FACTOR 3"/>
    <property type="match status" value="1"/>
</dbReference>
<dbReference type="Gene3D" id="3.30.70.120">
    <property type="match status" value="1"/>
</dbReference>
<organism evidence="6 7">
    <name type="scientific">Paraliobacillus quinghaiensis</name>
    <dbReference type="NCBI Taxonomy" id="470815"/>
    <lineage>
        <taxon>Bacteria</taxon>
        <taxon>Bacillati</taxon>
        <taxon>Bacillota</taxon>
        <taxon>Bacilli</taxon>
        <taxon>Bacillales</taxon>
        <taxon>Bacillaceae</taxon>
        <taxon>Paraliobacillus</taxon>
    </lineage>
</organism>
<keyword evidence="3 4" id="KW-0479">Metal-binding</keyword>
<feature type="binding site" evidence="5">
    <location>
        <position position="68"/>
    </location>
    <ligand>
        <name>a divalent metal cation</name>
        <dbReference type="ChEBI" id="CHEBI:60240"/>
        <label>1</label>
    </ligand>
</feature>
<dbReference type="InterPro" id="IPR015867">
    <property type="entry name" value="N-reg_PII/ATP_PRibTrfase_C"/>
</dbReference>
<evidence type="ECO:0000256" key="1">
    <source>
        <dbReference type="ARBA" id="ARBA00006964"/>
    </source>
</evidence>
<evidence type="ECO:0000313" key="7">
    <source>
        <dbReference type="Proteomes" id="UP000618460"/>
    </source>
</evidence>
<dbReference type="FunFam" id="3.30.70.120:FF:000006">
    <property type="entry name" value="GTP cyclohydrolase 1 type 2 homolog"/>
    <property type="match status" value="1"/>
</dbReference>
<protein>
    <recommendedName>
        <fullName evidence="2 4">GTP cyclohydrolase 1 type 2 homolog</fullName>
    </recommendedName>
</protein>
<dbReference type="InterPro" id="IPR017221">
    <property type="entry name" value="DUF34/NIF3_bac"/>
</dbReference>
<feature type="binding site" evidence="5">
    <location>
        <position position="69"/>
    </location>
    <ligand>
        <name>a divalent metal cation</name>
        <dbReference type="ChEBI" id="CHEBI:60240"/>
        <label>1</label>
    </ligand>
</feature>
<dbReference type="PIRSF" id="PIRSF037489">
    <property type="entry name" value="UCP037489_NIF3_YqfO"/>
    <property type="match status" value="1"/>
</dbReference>
<reference evidence="6" key="2">
    <citation type="submission" date="2020-09" db="EMBL/GenBank/DDBJ databases">
        <authorList>
            <person name="Sun Q."/>
            <person name="Zhou Y."/>
        </authorList>
    </citation>
    <scope>NUCLEOTIDE SEQUENCE</scope>
    <source>
        <strain evidence="6">CGMCC 1.6333</strain>
    </source>
</reference>
<feature type="binding site" evidence="5">
    <location>
        <position position="336"/>
    </location>
    <ligand>
        <name>a divalent metal cation</name>
        <dbReference type="ChEBI" id="CHEBI:60240"/>
        <label>1</label>
    </ligand>
</feature>
<reference evidence="6" key="1">
    <citation type="journal article" date="2014" name="Int. J. Syst. Evol. Microbiol.">
        <title>Complete genome sequence of Corynebacterium casei LMG S-19264T (=DSM 44701T), isolated from a smear-ripened cheese.</title>
        <authorList>
            <consortium name="US DOE Joint Genome Institute (JGI-PGF)"/>
            <person name="Walter F."/>
            <person name="Albersmeier A."/>
            <person name="Kalinowski J."/>
            <person name="Ruckert C."/>
        </authorList>
    </citation>
    <scope>NUCLEOTIDE SEQUENCE</scope>
    <source>
        <strain evidence="6">CGMCC 1.6333</strain>
    </source>
</reference>
<dbReference type="GO" id="GO:0046872">
    <property type="term" value="F:metal ion binding"/>
    <property type="evidence" value="ECO:0007669"/>
    <property type="project" value="UniProtKB-UniRule"/>
</dbReference>
<evidence type="ECO:0000256" key="5">
    <source>
        <dbReference type="PIRSR" id="PIRSR602678-1"/>
    </source>
</evidence>
<dbReference type="InterPro" id="IPR036069">
    <property type="entry name" value="DUF34/NIF3_sf"/>
</dbReference>
<keyword evidence="7" id="KW-1185">Reference proteome</keyword>
<accession>A0A917WV95</accession>
<comment type="caution">
    <text evidence="6">The sequence shown here is derived from an EMBL/GenBank/DDBJ whole genome shotgun (WGS) entry which is preliminary data.</text>
</comment>
<dbReference type="RefSeq" id="WP_117154386.1">
    <property type="nucleotide sequence ID" value="NZ_BMLG01000007.1"/>
</dbReference>
<evidence type="ECO:0000256" key="2">
    <source>
        <dbReference type="ARBA" id="ARBA00022112"/>
    </source>
</evidence>
<comment type="similarity">
    <text evidence="1 4">Belongs to the GTP cyclohydrolase I type 2/NIF3 family.</text>
</comment>
<proteinExistence type="inferred from homology"/>
<dbReference type="SUPFAM" id="SSF102705">
    <property type="entry name" value="NIF3 (NGG1p interacting factor 3)-like"/>
    <property type="match status" value="1"/>
</dbReference>
<dbReference type="Gene3D" id="3.40.1390.30">
    <property type="entry name" value="NIF3 (NGG1p interacting factor 3)-like"/>
    <property type="match status" value="1"/>
</dbReference>
<gene>
    <name evidence="6" type="primary">yqfO</name>
    <name evidence="6" type="ORF">GCM10011351_16900</name>
</gene>
<evidence type="ECO:0000313" key="6">
    <source>
        <dbReference type="EMBL" id="GGM31394.1"/>
    </source>
</evidence>
<dbReference type="Proteomes" id="UP000618460">
    <property type="component" value="Unassembled WGS sequence"/>
</dbReference>
<sequence length="373" mass="41579">MPETILVSDVVRILEDWAPKQYAYDWDNVGLQVGSLNKKVNRVMITLDVLESVVDEAIENEVNLIIAHHPLLFKSIKRINIDQPKGRILAKLLQHNITVYAAHTNLDITEGGVNDMLADRLELSDREVLIPTKQVNLYKLIVYVPNAYVDSLREALAEHGAGHIGNYSHCAFQTQGKGAFKPIAGSNPFIGQEGKVEFVEEVKLETIIKEDQLNQLLSVIKHVHPYEEPAFDLIPLANHGEKIGVGRIGVLSETMSLQQFCEFVKEKFSVPNLRVVGDLEKKVKKVAILGGSGEGFIAQAKRAGADVYVTGDMTFHDSQDANAMGLSIVDPGHHVEKVMIEDVKLYMEMKASEKDLNITFIISEQNTEPFQFL</sequence>
<dbReference type="GO" id="GO:0005737">
    <property type="term" value="C:cytoplasm"/>
    <property type="evidence" value="ECO:0007669"/>
    <property type="project" value="TreeGrafter"/>
</dbReference>
<dbReference type="InterPro" id="IPR002678">
    <property type="entry name" value="DUF34/NIF3"/>
</dbReference>
<name>A0A917WV95_9BACI</name>
<dbReference type="Pfam" id="PF01784">
    <property type="entry name" value="DUF34_NIF3"/>
    <property type="match status" value="1"/>
</dbReference>
<evidence type="ECO:0000256" key="4">
    <source>
        <dbReference type="PIRNR" id="PIRNR037489"/>
    </source>
</evidence>
<feature type="binding site" evidence="5">
    <location>
        <position position="107"/>
    </location>
    <ligand>
        <name>a divalent metal cation</name>
        <dbReference type="ChEBI" id="CHEBI:60240"/>
        <label>1</label>
    </ligand>
</feature>
<dbReference type="FunFam" id="3.40.1390.30:FF:000001">
    <property type="entry name" value="GTP cyclohydrolase 1 type 2"/>
    <property type="match status" value="1"/>
</dbReference>
<feature type="binding site" evidence="5">
    <location>
        <position position="333"/>
    </location>
    <ligand>
        <name>a divalent metal cation</name>
        <dbReference type="ChEBI" id="CHEBI:60240"/>
        <label>1</label>
    </ligand>
</feature>
<evidence type="ECO:0000256" key="3">
    <source>
        <dbReference type="ARBA" id="ARBA00022723"/>
    </source>
</evidence>
<dbReference type="OrthoDB" id="9792792at2"/>
<dbReference type="PANTHER" id="PTHR13799:SF14">
    <property type="entry name" value="GTP CYCLOHYDROLASE 1 TYPE 2 HOMOLOG"/>
    <property type="match status" value="1"/>
</dbReference>
<dbReference type="AlphaFoldDB" id="A0A917WV95"/>